<feature type="compositionally biased region" description="Basic and acidic residues" evidence="1">
    <location>
        <begin position="164"/>
        <end position="181"/>
    </location>
</feature>
<accession>A0A7J8SRU6</accession>
<evidence type="ECO:0000313" key="2">
    <source>
        <dbReference type="EMBL" id="MBA0628817.1"/>
    </source>
</evidence>
<gene>
    <name evidence="2" type="ORF">Godav_023464</name>
</gene>
<proteinExistence type="predicted"/>
<sequence length="181" mass="19868">MVGGPKVTHRLEGPDDLGQSDEAHSVLGLREVAAPIAYGNITASYSFHVAHKGSEEVVNTIPSSKFNSSFSSNFNPMFEMMLEVPIKMKEGVLDHSKHSDVIFKENVQPNQEFGGGRKGRKLSKTIKDRGNTFKNSSSRALLFNSVNSLVKLINSQIEQENAQEDPKGDGKHLVSKDASRQ</sequence>
<protein>
    <submittedName>
        <fullName evidence="2">Uncharacterized protein</fullName>
    </submittedName>
</protein>
<dbReference type="EMBL" id="JABFAC010000011">
    <property type="protein sequence ID" value="MBA0628817.1"/>
    <property type="molecule type" value="Genomic_DNA"/>
</dbReference>
<dbReference type="Proteomes" id="UP000593561">
    <property type="component" value="Unassembled WGS sequence"/>
</dbReference>
<name>A0A7J8SRU6_GOSDV</name>
<keyword evidence="3" id="KW-1185">Reference proteome</keyword>
<feature type="region of interest" description="Disordered" evidence="1">
    <location>
        <begin position="159"/>
        <end position="181"/>
    </location>
</feature>
<comment type="caution">
    <text evidence="2">The sequence shown here is derived from an EMBL/GenBank/DDBJ whole genome shotgun (WGS) entry which is preliminary data.</text>
</comment>
<evidence type="ECO:0000256" key="1">
    <source>
        <dbReference type="SAM" id="MobiDB-lite"/>
    </source>
</evidence>
<reference evidence="2 3" key="1">
    <citation type="journal article" date="2019" name="Genome Biol. Evol.">
        <title>Insights into the evolution of the New World diploid cottons (Gossypium, subgenus Houzingenia) based on genome sequencing.</title>
        <authorList>
            <person name="Grover C.E."/>
            <person name="Arick M.A. 2nd"/>
            <person name="Thrash A."/>
            <person name="Conover J.L."/>
            <person name="Sanders W.S."/>
            <person name="Peterson D.G."/>
            <person name="Frelichowski J.E."/>
            <person name="Scheffler J.A."/>
            <person name="Scheffler B.E."/>
            <person name="Wendel J.F."/>
        </authorList>
    </citation>
    <scope>NUCLEOTIDE SEQUENCE [LARGE SCALE GENOMIC DNA]</scope>
    <source>
        <strain evidence="2">27</strain>
        <tissue evidence="2">Leaf</tissue>
    </source>
</reference>
<organism evidence="2 3">
    <name type="scientific">Gossypium davidsonii</name>
    <name type="common">Davidson's cotton</name>
    <name type="synonym">Gossypium klotzschianum subsp. davidsonii</name>
    <dbReference type="NCBI Taxonomy" id="34287"/>
    <lineage>
        <taxon>Eukaryota</taxon>
        <taxon>Viridiplantae</taxon>
        <taxon>Streptophyta</taxon>
        <taxon>Embryophyta</taxon>
        <taxon>Tracheophyta</taxon>
        <taxon>Spermatophyta</taxon>
        <taxon>Magnoliopsida</taxon>
        <taxon>eudicotyledons</taxon>
        <taxon>Gunneridae</taxon>
        <taxon>Pentapetalae</taxon>
        <taxon>rosids</taxon>
        <taxon>malvids</taxon>
        <taxon>Malvales</taxon>
        <taxon>Malvaceae</taxon>
        <taxon>Malvoideae</taxon>
        <taxon>Gossypium</taxon>
    </lineage>
</organism>
<evidence type="ECO:0000313" key="3">
    <source>
        <dbReference type="Proteomes" id="UP000593561"/>
    </source>
</evidence>
<dbReference type="AlphaFoldDB" id="A0A7J8SRU6"/>